<dbReference type="Proteomes" id="UP000694300">
    <property type="component" value="Unassembled WGS sequence"/>
</dbReference>
<organism evidence="6 7">
    <name type="scientific">Pseudonocardia oceani</name>
    <dbReference type="NCBI Taxonomy" id="2792013"/>
    <lineage>
        <taxon>Bacteria</taxon>
        <taxon>Bacillati</taxon>
        <taxon>Actinomycetota</taxon>
        <taxon>Actinomycetes</taxon>
        <taxon>Pseudonocardiales</taxon>
        <taxon>Pseudonocardiaceae</taxon>
        <taxon>Pseudonocardia</taxon>
    </lineage>
</organism>
<evidence type="ECO:0000256" key="4">
    <source>
        <dbReference type="ARBA" id="ARBA00022842"/>
    </source>
</evidence>
<keyword evidence="1" id="KW-0540">Nuclease</keyword>
<comment type="caution">
    <text evidence="6">The sequence shown here is derived from an EMBL/GenBank/DDBJ whole genome shotgun (WGS) entry which is preliminary data.</text>
</comment>
<reference evidence="6 7" key="1">
    <citation type="submission" date="2020-11" db="EMBL/GenBank/DDBJ databases">
        <title>Pseudonocardia abyssalis sp. nov. and Pseudonocardia oceani sp. nov., description and phylogenomic analysis of two novel actinomycetes isolated from the deep Southern Ocean.</title>
        <authorList>
            <person name="Parra J."/>
        </authorList>
    </citation>
    <scope>NUCLEOTIDE SEQUENCE [LARGE SCALE GENOMIC DNA]</scope>
    <source>
        <strain evidence="7">KRD185</strain>
    </source>
</reference>
<keyword evidence="3" id="KW-0378">Hydrolase</keyword>
<name>A0ABS6U9S0_9PSEU</name>
<keyword evidence="4" id="KW-0460">Magnesium</keyword>
<evidence type="ECO:0000259" key="5">
    <source>
        <dbReference type="Pfam" id="PF01850"/>
    </source>
</evidence>
<keyword evidence="2" id="KW-0479">Metal-binding</keyword>
<dbReference type="RefSeq" id="WP_218590147.1">
    <property type="nucleotide sequence ID" value="NZ_JADQDE010000045.1"/>
</dbReference>
<accession>A0ABS6U9S0</accession>
<dbReference type="EMBL" id="JADQDF010000001">
    <property type="protein sequence ID" value="MBW0128624.1"/>
    <property type="molecule type" value="Genomic_DNA"/>
</dbReference>
<dbReference type="InterPro" id="IPR002716">
    <property type="entry name" value="PIN_dom"/>
</dbReference>
<dbReference type="Pfam" id="PF01850">
    <property type="entry name" value="PIN"/>
    <property type="match status" value="1"/>
</dbReference>
<protein>
    <submittedName>
        <fullName evidence="6">Type II toxin-antitoxin system VapC family toxin</fullName>
    </submittedName>
</protein>
<dbReference type="CDD" id="cd18682">
    <property type="entry name" value="PIN_VapC-like"/>
    <property type="match status" value="1"/>
</dbReference>
<keyword evidence="7" id="KW-1185">Reference proteome</keyword>
<gene>
    <name evidence="6" type="ORF">I4I82_13145</name>
</gene>
<proteinExistence type="predicted"/>
<evidence type="ECO:0000256" key="1">
    <source>
        <dbReference type="ARBA" id="ARBA00022722"/>
    </source>
</evidence>
<evidence type="ECO:0000256" key="2">
    <source>
        <dbReference type="ARBA" id="ARBA00022723"/>
    </source>
</evidence>
<feature type="domain" description="PIN" evidence="5">
    <location>
        <begin position="4"/>
        <end position="110"/>
    </location>
</feature>
<evidence type="ECO:0000313" key="7">
    <source>
        <dbReference type="Proteomes" id="UP000694300"/>
    </source>
</evidence>
<evidence type="ECO:0000256" key="3">
    <source>
        <dbReference type="ARBA" id="ARBA00022801"/>
    </source>
</evidence>
<evidence type="ECO:0000313" key="6">
    <source>
        <dbReference type="EMBL" id="MBW0128624.1"/>
    </source>
</evidence>
<sequence>MNLFDASALLCFLQGEAGADVVERELLVGGTCSAANWSETAQKVLSRGADWDLARALLEGYGLVVEPVLADDAERAARMWRAGSGLSLGDRLCLATAHRLDAVVWTADAAWGNAEPVRQVR</sequence>